<organism evidence="1 2">
    <name type="scientific">Methylocucumis oryzae</name>
    <dbReference type="NCBI Taxonomy" id="1632867"/>
    <lineage>
        <taxon>Bacteria</taxon>
        <taxon>Pseudomonadati</taxon>
        <taxon>Pseudomonadota</taxon>
        <taxon>Gammaproteobacteria</taxon>
        <taxon>Methylococcales</taxon>
        <taxon>Methylococcaceae</taxon>
        <taxon>Methylocucumis</taxon>
    </lineage>
</organism>
<evidence type="ECO:0000313" key="1">
    <source>
        <dbReference type="EMBL" id="KJV06272.1"/>
    </source>
</evidence>
<reference evidence="2" key="1">
    <citation type="submission" date="2015-03" db="EMBL/GenBank/DDBJ databases">
        <title>Draft genome sequence of a novel methanotroph (Sn10-6) isolated from flooded ricefield rhizosphere in India.</title>
        <authorList>
            <person name="Pandit P.S."/>
            <person name="Pore S.D."/>
            <person name="Arora P."/>
            <person name="Kapse N.G."/>
            <person name="Dhakephalkar P.K."/>
            <person name="Rahalkar M.C."/>
        </authorList>
    </citation>
    <scope>NUCLEOTIDE SEQUENCE [LARGE SCALE GENOMIC DNA]</scope>
    <source>
        <strain evidence="2">Sn10-6</strain>
    </source>
</reference>
<dbReference type="Proteomes" id="UP000033684">
    <property type="component" value="Unassembled WGS sequence"/>
</dbReference>
<gene>
    <name evidence="1" type="ORF">VZ94_12380</name>
</gene>
<comment type="caution">
    <text evidence="1">The sequence shown here is derived from an EMBL/GenBank/DDBJ whole genome shotgun (WGS) entry which is preliminary data.</text>
</comment>
<dbReference type="RefSeq" id="WP_045779466.1">
    <property type="nucleotide sequence ID" value="NZ_LAJX01000120.1"/>
</dbReference>
<dbReference type="OrthoDB" id="22331at403"/>
<name>A0A0F3IHX2_9GAMM</name>
<keyword evidence="2" id="KW-1185">Reference proteome</keyword>
<evidence type="ECO:0000313" key="2">
    <source>
        <dbReference type="Proteomes" id="UP000033684"/>
    </source>
</evidence>
<sequence>MTSETVFVRITAPLQTLLKKEAEQLQGDSLKYKLSLYFFTINLVYAILNKTTSISLLVTEIKTLPIAELQALRDKLLPKLLSGELQILKPDEAST</sequence>
<proteinExistence type="predicted"/>
<reference evidence="1 2" key="2">
    <citation type="journal article" date="2016" name="Microb. Ecol.">
        <title>Genome Characteristics of a Novel Type I Methanotroph (Sn10-6) Isolated from a Flooded Indian Rice Field.</title>
        <authorList>
            <person name="Rahalkar M.C."/>
            <person name="Pandit P.S."/>
            <person name="Dhakephalkar P.K."/>
            <person name="Pore S."/>
            <person name="Arora P."/>
            <person name="Kapse N."/>
        </authorList>
    </citation>
    <scope>NUCLEOTIDE SEQUENCE [LARGE SCALE GENOMIC DNA]</scope>
    <source>
        <strain evidence="1 2">Sn10-6</strain>
    </source>
</reference>
<dbReference type="EMBL" id="LAJX01000120">
    <property type="protein sequence ID" value="KJV06272.1"/>
    <property type="molecule type" value="Genomic_DNA"/>
</dbReference>
<accession>A0A0F3IHX2</accession>
<dbReference type="AlphaFoldDB" id="A0A0F3IHX2"/>
<protein>
    <submittedName>
        <fullName evidence="1">Uncharacterized protein</fullName>
    </submittedName>
</protein>